<dbReference type="CDD" id="cd22269">
    <property type="entry name" value="DPBB_EG45-like"/>
    <property type="match status" value="1"/>
</dbReference>
<dbReference type="AlphaFoldDB" id="A0A513ZS89"/>
<sequence length="138" mass="14987">MKVTTALIAISSFAYLGLCDVGRATTYKPPYLPTKCYGNRKDQFPPGNYFAAAGPGIWDNGAACGRTYEITCLSTGGIGHCTGATIQISRSLPHPPNFSQTPCYIPHTLHQPTHEKIKKPYTLNISSTPTCPHGYILR</sequence>
<dbReference type="PROSITE" id="PS50842">
    <property type="entry name" value="EXPANSIN_EG45"/>
    <property type="match status" value="1"/>
</dbReference>
<feature type="chain" id="PRO_5022217469" evidence="1">
    <location>
        <begin position="20"/>
        <end position="138"/>
    </location>
</feature>
<gene>
    <name evidence="3" type="primary">PNPL-14</name>
</gene>
<dbReference type="PANTHER" id="PTHR47480:SF1">
    <property type="entry name" value="EG45-LIKE DOMAIN CONTAINING PROTEIN 1"/>
    <property type="match status" value="1"/>
</dbReference>
<protein>
    <submittedName>
        <fullName evidence="3">Plant natriuretic peptide-like 14</fullName>
    </submittedName>
</protein>
<dbReference type="SUPFAM" id="SSF50685">
    <property type="entry name" value="Barwin-like endoglucanases"/>
    <property type="match status" value="1"/>
</dbReference>
<evidence type="ECO:0000259" key="2">
    <source>
        <dbReference type="PROSITE" id="PS50842"/>
    </source>
</evidence>
<keyword evidence="1" id="KW-0732">Signal</keyword>
<dbReference type="EMBL" id="MK287875">
    <property type="protein sequence ID" value="QDH43455.1"/>
    <property type="molecule type" value="Genomic_DNA"/>
</dbReference>
<dbReference type="InterPro" id="IPR036908">
    <property type="entry name" value="RlpA-like_sf"/>
</dbReference>
<evidence type="ECO:0000256" key="1">
    <source>
        <dbReference type="SAM" id="SignalP"/>
    </source>
</evidence>
<evidence type="ECO:0000313" key="3">
    <source>
        <dbReference type="EMBL" id="QDH43455.1"/>
    </source>
</evidence>
<accession>A0A513ZS89</accession>
<dbReference type="PANTHER" id="PTHR47480">
    <property type="entry name" value="EG45-LIKE DOMAIN CONTAINING PROTEIN"/>
    <property type="match status" value="1"/>
</dbReference>
<proteinExistence type="predicted"/>
<dbReference type="Gene3D" id="2.40.40.10">
    <property type="entry name" value="RlpA-like domain"/>
    <property type="match status" value="1"/>
</dbReference>
<organism evidence="3">
    <name type="scientific">Venturia inaequalis</name>
    <name type="common">Apple scab fungus</name>
    <dbReference type="NCBI Taxonomy" id="5025"/>
    <lineage>
        <taxon>Eukaryota</taxon>
        <taxon>Fungi</taxon>
        <taxon>Dikarya</taxon>
        <taxon>Ascomycota</taxon>
        <taxon>Pezizomycotina</taxon>
        <taxon>Dothideomycetes</taxon>
        <taxon>Pleosporomycetidae</taxon>
        <taxon>Venturiales</taxon>
        <taxon>Venturiaceae</taxon>
        <taxon>Venturia</taxon>
    </lineage>
</organism>
<reference evidence="3" key="1">
    <citation type="submission" date="2018-12" db="EMBL/GenBank/DDBJ databases">
        <title>Characterisation of an expanded family of plant natriuretic peptide-like proteins in the apple and pear scab pathogens.</title>
        <authorList>
            <person name="Wheeler J."/>
            <person name="Jones D.A."/>
            <person name="Kastner P."/>
            <person name="Taranto A.P."/>
            <person name="Cooke I.R."/>
            <person name="Boshoven J.C."/>
            <person name="Shiller J.B."/>
            <person name="Mesarich C.H."/>
            <person name="Thomma B.P.H.J."/>
            <person name="Deng C.H."/>
            <person name="Bowen J.K."/>
            <person name="Plummer K.M."/>
        </authorList>
    </citation>
    <scope>NUCLEOTIDE SEQUENCE</scope>
    <source>
        <strain evidence="3">MHN120</strain>
    </source>
</reference>
<dbReference type="InterPro" id="IPR007112">
    <property type="entry name" value="Expansin/allergen_DPBB_dom"/>
</dbReference>
<feature type="domain" description="Expansin-like EG45" evidence="2">
    <location>
        <begin position="16"/>
        <end position="106"/>
    </location>
</feature>
<feature type="signal peptide" evidence="1">
    <location>
        <begin position="1"/>
        <end position="19"/>
    </location>
</feature>
<name>A0A513ZS89_VENIN</name>